<keyword evidence="11" id="KW-1185">Reference proteome</keyword>
<comment type="function">
    <text evidence="1">Catalyzes the intermembrane transfer of phosphatidylglycerol and phosphatidylinositol.</text>
</comment>
<dbReference type="Proteomes" id="UP000001996">
    <property type="component" value="Unassembled WGS sequence"/>
</dbReference>
<comment type="subunit">
    <text evidence="3">Monomer.</text>
</comment>
<evidence type="ECO:0000256" key="6">
    <source>
        <dbReference type="ARBA" id="ARBA00022729"/>
    </source>
</evidence>
<dbReference type="SUPFAM" id="SSF81296">
    <property type="entry name" value="E set domains"/>
    <property type="match status" value="1"/>
</dbReference>
<evidence type="ECO:0000256" key="1">
    <source>
        <dbReference type="ARBA" id="ARBA00002053"/>
    </source>
</evidence>
<dbReference type="InterPro" id="IPR014756">
    <property type="entry name" value="Ig_E-set"/>
</dbReference>
<dbReference type="GO" id="GO:0001786">
    <property type="term" value="F:phosphatidylserine binding"/>
    <property type="evidence" value="ECO:0007669"/>
    <property type="project" value="EnsemblFungi"/>
</dbReference>
<dbReference type="Pfam" id="PF02221">
    <property type="entry name" value="E1_DerP2_DerF2"/>
    <property type="match status" value="1"/>
</dbReference>
<name>A5DS42_LODEL</name>
<feature type="signal peptide" evidence="8">
    <location>
        <begin position="1"/>
        <end position="16"/>
    </location>
</feature>
<dbReference type="PANTHER" id="PTHR11306:SF0">
    <property type="entry name" value="PHOSPHATIDYLGLYCEROL_PHOSPHATIDYLINOSITOL TRANSFER PROTEIN"/>
    <property type="match status" value="1"/>
</dbReference>
<feature type="chain" id="PRO_5002679790" description="Phosphatidylglycerol/phosphatidylinositol transfer protein" evidence="8">
    <location>
        <begin position="17"/>
        <end position="181"/>
    </location>
</feature>
<dbReference type="EMBL" id="CH981524">
    <property type="protein sequence ID" value="EDK42000.1"/>
    <property type="molecule type" value="Genomic_DNA"/>
</dbReference>
<evidence type="ECO:0000256" key="4">
    <source>
        <dbReference type="ARBA" id="ARBA00016056"/>
    </source>
</evidence>
<keyword evidence="7" id="KW-0445">Lipid transport</keyword>
<dbReference type="OrthoDB" id="6409159at2759"/>
<dbReference type="FunCoup" id="A5DS42">
    <property type="interactions" value="107"/>
</dbReference>
<dbReference type="InterPro" id="IPR039670">
    <property type="entry name" value="NPC2-like"/>
</dbReference>
<comment type="similarity">
    <text evidence="2">Belongs to the NPC2 family.</text>
</comment>
<dbReference type="GO" id="GO:0035091">
    <property type="term" value="F:phosphatidylinositol binding"/>
    <property type="evidence" value="ECO:0007669"/>
    <property type="project" value="EnsemblFungi"/>
</dbReference>
<dbReference type="InParanoid" id="A5DS42"/>
<dbReference type="GeneID" id="5235255"/>
<dbReference type="VEuPathDB" id="FungiDB:LELG_00178"/>
<dbReference type="GO" id="GO:0032934">
    <property type="term" value="F:sterol binding"/>
    <property type="evidence" value="ECO:0007669"/>
    <property type="project" value="EnsemblFungi"/>
</dbReference>
<dbReference type="FunFam" id="2.60.40.770:FF:000004">
    <property type="entry name" value="Phosphatidylglycerol/phosphatidylinositol transfer protein"/>
    <property type="match status" value="1"/>
</dbReference>
<evidence type="ECO:0000256" key="5">
    <source>
        <dbReference type="ARBA" id="ARBA00022448"/>
    </source>
</evidence>
<dbReference type="GO" id="GO:0000328">
    <property type="term" value="C:fungal-type vacuole lumen"/>
    <property type="evidence" value="ECO:0007669"/>
    <property type="project" value="EnsemblFungi"/>
</dbReference>
<dbReference type="eggNOG" id="KOG4680">
    <property type="taxonomic scope" value="Eukaryota"/>
</dbReference>
<dbReference type="PANTHER" id="PTHR11306">
    <property type="entry name" value="NIEMANN PICK TYPE C2 PROTEIN NPC2-RELATED"/>
    <property type="match status" value="1"/>
</dbReference>
<proteinExistence type="inferred from homology"/>
<dbReference type="CDD" id="cd00917">
    <property type="entry name" value="PG-PI_TP"/>
    <property type="match status" value="1"/>
</dbReference>
<dbReference type="InterPro" id="IPR033917">
    <property type="entry name" value="ML_PG-PI_TP"/>
</dbReference>
<evidence type="ECO:0000259" key="9">
    <source>
        <dbReference type="SMART" id="SM00737"/>
    </source>
</evidence>
<accession>A5DS42</accession>
<dbReference type="AlphaFoldDB" id="A5DS42"/>
<evidence type="ECO:0000256" key="3">
    <source>
        <dbReference type="ARBA" id="ARBA00011245"/>
    </source>
</evidence>
<keyword evidence="6 8" id="KW-0732">Signal</keyword>
<organism evidence="10 11">
    <name type="scientific">Lodderomyces elongisporus (strain ATCC 11503 / CBS 2605 / JCM 1781 / NBRC 1676 / NRRL YB-4239)</name>
    <name type="common">Yeast</name>
    <name type="synonym">Saccharomyces elongisporus</name>
    <dbReference type="NCBI Taxonomy" id="379508"/>
    <lineage>
        <taxon>Eukaryota</taxon>
        <taxon>Fungi</taxon>
        <taxon>Dikarya</taxon>
        <taxon>Ascomycota</taxon>
        <taxon>Saccharomycotina</taxon>
        <taxon>Pichiomycetes</taxon>
        <taxon>Debaryomycetaceae</taxon>
        <taxon>Candida/Lodderomyces clade</taxon>
        <taxon>Lodderomyces</taxon>
    </lineage>
</organism>
<keyword evidence="5" id="KW-0813">Transport</keyword>
<dbReference type="HOGENOM" id="CLU_097982_0_0_1"/>
<dbReference type="STRING" id="379508.A5DS42"/>
<dbReference type="GO" id="GO:0032366">
    <property type="term" value="P:intracellular sterol transport"/>
    <property type="evidence" value="ECO:0007669"/>
    <property type="project" value="EnsemblFungi"/>
</dbReference>
<sequence length="181" mass="19827">MKFFNILVVATTTASALSLSNYFASFNQQHQQQQQQPEILSLASTKPIPGDSPIELCDAEIKHLVQFDSISITPNPPTAGQNLTFTASGIVDQDIVDGAYVEVDVRYGFIKLIHQTYDLCEDAAPKVDITCPLKKGKQVITKDVEIPQEVPPGKYIVLARAYTKNDELITCLTATIVFPAA</sequence>
<feature type="domain" description="MD-2-related lipid-recognition" evidence="9">
    <location>
        <begin position="54"/>
        <end position="176"/>
    </location>
</feature>
<dbReference type="SMART" id="SM00737">
    <property type="entry name" value="ML"/>
    <property type="match status" value="1"/>
</dbReference>
<protein>
    <recommendedName>
        <fullName evidence="4">Phosphatidylglycerol/phosphatidylinositol transfer protein</fullName>
    </recommendedName>
</protein>
<dbReference type="Gene3D" id="2.60.40.770">
    <property type="match status" value="1"/>
</dbReference>
<dbReference type="InterPro" id="IPR003172">
    <property type="entry name" value="ML_dom"/>
</dbReference>
<evidence type="ECO:0000256" key="7">
    <source>
        <dbReference type="ARBA" id="ARBA00023055"/>
    </source>
</evidence>
<reference evidence="10 11" key="1">
    <citation type="journal article" date="2009" name="Nature">
        <title>Evolution of pathogenicity and sexual reproduction in eight Candida genomes.</title>
        <authorList>
            <person name="Butler G."/>
            <person name="Rasmussen M.D."/>
            <person name="Lin M.F."/>
            <person name="Santos M.A."/>
            <person name="Sakthikumar S."/>
            <person name="Munro C.A."/>
            <person name="Rheinbay E."/>
            <person name="Grabherr M."/>
            <person name="Forche A."/>
            <person name="Reedy J.L."/>
            <person name="Agrafioti I."/>
            <person name="Arnaud M.B."/>
            <person name="Bates S."/>
            <person name="Brown A.J."/>
            <person name="Brunke S."/>
            <person name="Costanzo M.C."/>
            <person name="Fitzpatrick D.A."/>
            <person name="de Groot P.W."/>
            <person name="Harris D."/>
            <person name="Hoyer L.L."/>
            <person name="Hube B."/>
            <person name="Klis F.M."/>
            <person name="Kodira C."/>
            <person name="Lennard N."/>
            <person name="Logue M.E."/>
            <person name="Martin R."/>
            <person name="Neiman A.M."/>
            <person name="Nikolaou E."/>
            <person name="Quail M.A."/>
            <person name="Quinn J."/>
            <person name="Santos M.C."/>
            <person name="Schmitzberger F.F."/>
            <person name="Sherlock G."/>
            <person name="Shah P."/>
            <person name="Silverstein K.A."/>
            <person name="Skrzypek M.S."/>
            <person name="Soll D."/>
            <person name="Staggs R."/>
            <person name="Stansfield I."/>
            <person name="Stumpf M.P."/>
            <person name="Sudbery P.E."/>
            <person name="Srikantha T."/>
            <person name="Zeng Q."/>
            <person name="Berman J."/>
            <person name="Berriman M."/>
            <person name="Heitman J."/>
            <person name="Gow N.A."/>
            <person name="Lorenz M.C."/>
            <person name="Birren B.W."/>
            <person name="Kellis M."/>
            <person name="Cuomo C.A."/>
        </authorList>
    </citation>
    <scope>NUCLEOTIDE SEQUENCE [LARGE SCALE GENOMIC DNA]</scope>
    <source>
        <strain evidence="11">ATCC 11503 / BCRC 21390 / CBS 2605 / JCM 1781 / NBRC 1676 / NRRL YB-4239</strain>
    </source>
</reference>
<evidence type="ECO:0000313" key="10">
    <source>
        <dbReference type="EMBL" id="EDK42000.1"/>
    </source>
</evidence>
<dbReference type="OMA" id="HQTYDLC"/>
<gene>
    <name evidence="10" type="ORF">LELG_00178</name>
</gene>
<dbReference type="GO" id="GO:0031210">
    <property type="term" value="F:phosphatidylcholine binding"/>
    <property type="evidence" value="ECO:0007669"/>
    <property type="project" value="EnsemblFungi"/>
</dbReference>
<evidence type="ECO:0000256" key="8">
    <source>
        <dbReference type="SAM" id="SignalP"/>
    </source>
</evidence>
<evidence type="ECO:0000256" key="2">
    <source>
        <dbReference type="ARBA" id="ARBA00006370"/>
    </source>
</evidence>
<evidence type="ECO:0000313" key="11">
    <source>
        <dbReference type="Proteomes" id="UP000001996"/>
    </source>
</evidence>
<dbReference type="KEGG" id="lel:PVL30_000169"/>